<name>A0ABW5BDV4_9BACT</name>
<dbReference type="InterPro" id="IPR029016">
    <property type="entry name" value="GAF-like_dom_sf"/>
</dbReference>
<dbReference type="InterPro" id="IPR011006">
    <property type="entry name" value="CheY-like_superfamily"/>
</dbReference>
<evidence type="ECO:0000259" key="10">
    <source>
        <dbReference type="PROSITE" id="PS50110"/>
    </source>
</evidence>
<keyword evidence="6" id="KW-0902">Two-component regulatory system</keyword>
<dbReference type="EMBL" id="JBHUIV010000034">
    <property type="protein sequence ID" value="MFD2203709.1"/>
    <property type="molecule type" value="Genomic_DNA"/>
</dbReference>
<evidence type="ECO:0000256" key="5">
    <source>
        <dbReference type="ARBA" id="ARBA00022777"/>
    </source>
</evidence>
<dbReference type="Gene3D" id="1.10.287.130">
    <property type="match status" value="1"/>
</dbReference>
<proteinExistence type="predicted"/>
<dbReference type="SMART" id="SM00065">
    <property type="entry name" value="GAF"/>
    <property type="match status" value="1"/>
</dbReference>
<feature type="domain" description="Histidine kinase" evidence="9">
    <location>
        <begin position="210"/>
        <end position="433"/>
    </location>
</feature>
<dbReference type="PROSITE" id="PS50110">
    <property type="entry name" value="RESPONSE_REGULATORY"/>
    <property type="match status" value="2"/>
</dbReference>
<dbReference type="Proteomes" id="UP001597414">
    <property type="component" value="Unassembled WGS sequence"/>
</dbReference>
<dbReference type="SUPFAM" id="SSF55874">
    <property type="entry name" value="ATPase domain of HSP90 chaperone/DNA topoisomerase II/histidine kinase"/>
    <property type="match status" value="1"/>
</dbReference>
<dbReference type="InterPro" id="IPR005467">
    <property type="entry name" value="His_kinase_dom"/>
</dbReference>
<organism evidence="11 12">
    <name type="scientific">Shivajiella indica</name>
    <dbReference type="NCBI Taxonomy" id="872115"/>
    <lineage>
        <taxon>Bacteria</taxon>
        <taxon>Pseudomonadati</taxon>
        <taxon>Bacteroidota</taxon>
        <taxon>Cytophagia</taxon>
        <taxon>Cytophagales</taxon>
        <taxon>Cyclobacteriaceae</taxon>
        <taxon>Shivajiella</taxon>
    </lineage>
</organism>
<dbReference type="EC" id="2.7.13.3" evidence="2"/>
<feature type="modified residue" description="4-aspartylphosphate" evidence="7">
    <location>
        <position position="647"/>
    </location>
</feature>
<dbReference type="RefSeq" id="WP_380806581.1">
    <property type="nucleotide sequence ID" value="NZ_JBHUIV010000034.1"/>
</dbReference>
<dbReference type="InterPro" id="IPR036097">
    <property type="entry name" value="HisK_dim/P_sf"/>
</dbReference>
<evidence type="ECO:0000256" key="7">
    <source>
        <dbReference type="PROSITE-ProRule" id="PRU00169"/>
    </source>
</evidence>
<dbReference type="PROSITE" id="PS50109">
    <property type="entry name" value="HIS_KIN"/>
    <property type="match status" value="1"/>
</dbReference>
<comment type="caution">
    <text evidence="11">The sequence shown here is derived from an EMBL/GenBank/DDBJ whole genome shotgun (WGS) entry which is preliminary data.</text>
</comment>
<dbReference type="CDD" id="cd16922">
    <property type="entry name" value="HATPase_EvgS-ArcB-TorS-like"/>
    <property type="match status" value="1"/>
</dbReference>
<evidence type="ECO:0000259" key="9">
    <source>
        <dbReference type="PROSITE" id="PS50109"/>
    </source>
</evidence>
<dbReference type="InterPro" id="IPR004358">
    <property type="entry name" value="Sig_transdc_His_kin-like_C"/>
</dbReference>
<dbReference type="SMART" id="SM00448">
    <property type="entry name" value="REC"/>
    <property type="match status" value="2"/>
</dbReference>
<feature type="modified residue" description="4-aspartylphosphate" evidence="7">
    <location>
        <position position="499"/>
    </location>
</feature>
<sequence>MEGEKMGAFINTESLKKQLELQQILIDISSKYINMDLKELENNVQKSLAQLSHFVEADRAYIFEYNFEDMTASNTYEWCAEGVSPEIENLQGLPMEYIPHWVEKHQRREIFGVPVVEELEEGPLKDILIPQDIKTLVTFPMLYKKELLGFVGFDWVKGVHPYSETELQLLLVYAEMLVNIKKRSVLERNLINAKEEAEAANKSKSEFLANMSHEIRTPLNGVIGFTDLLINTELSNEQLQYVQSANTSAHILLGIINDILDFSKIEAGKLELEEVETNLIELAEQTADIVKYNTAKKNIEFLLNIQIDIPKYVILDQIRIKQILVNLLSNAIKFTERGEVELSISFEETDPVKQEGIFTFSIRDTGIGISEEQQAKLFRSFSQADSSTTRKFGGTGLGLVISQMLAEKMGSTINLTSEIDRGSVFSFSIKKSYKRTPSIEYNGLINIEKILIIDDNKNNRTILEHILAHWNIKTQSVDNAISALTLLDKDPHFDVLIVDYHMPFVDGITTISEIKKLFAEKHQVELPKIILYSSADDARLENSIHELKIDAKLVKPAKISELFNCLNKISNLHTLEISHEKRDTGEGRSTNREGISILIAEDVSLNMLLLRTIIKSYYPDSTVIECANGKEAVEQFQRSRPDLIFMDVQMPVMDGYEATLKIRSIEKQAGFSTPIIALTAGALHTEREKCLEVGMDHFLSKPIDKEKLLEVLERIIKSIR</sequence>
<gene>
    <name evidence="11" type="ORF">ACFSKV_19190</name>
</gene>
<dbReference type="Pfam" id="PF00072">
    <property type="entry name" value="Response_reg"/>
    <property type="match status" value="2"/>
</dbReference>
<dbReference type="InterPro" id="IPR003018">
    <property type="entry name" value="GAF"/>
</dbReference>
<dbReference type="PRINTS" id="PR00344">
    <property type="entry name" value="BCTRLSENSOR"/>
</dbReference>
<evidence type="ECO:0000256" key="1">
    <source>
        <dbReference type="ARBA" id="ARBA00000085"/>
    </source>
</evidence>
<comment type="catalytic activity">
    <reaction evidence="1">
        <text>ATP + protein L-histidine = ADP + protein N-phospho-L-histidine.</text>
        <dbReference type="EC" id="2.7.13.3"/>
    </reaction>
</comment>
<evidence type="ECO:0000256" key="3">
    <source>
        <dbReference type="ARBA" id="ARBA00022553"/>
    </source>
</evidence>
<keyword evidence="5" id="KW-0418">Kinase</keyword>
<dbReference type="SUPFAM" id="SSF47384">
    <property type="entry name" value="Homodimeric domain of signal transducing histidine kinase"/>
    <property type="match status" value="1"/>
</dbReference>
<dbReference type="InterPro" id="IPR003661">
    <property type="entry name" value="HisK_dim/P_dom"/>
</dbReference>
<keyword evidence="8" id="KW-0175">Coiled coil</keyword>
<protein>
    <recommendedName>
        <fullName evidence="2">histidine kinase</fullName>
        <ecNumber evidence="2">2.7.13.3</ecNumber>
    </recommendedName>
</protein>
<dbReference type="Gene3D" id="3.30.565.10">
    <property type="entry name" value="Histidine kinase-like ATPase, C-terminal domain"/>
    <property type="match status" value="1"/>
</dbReference>
<dbReference type="PANTHER" id="PTHR45339">
    <property type="entry name" value="HYBRID SIGNAL TRANSDUCTION HISTIDINE KINASE J"/>
    <property type="match status" value="1"/>
</dbReference>
<feature type="coiled-coil region" evidence="8">
    <location>
        <begin position="183"/>
        <end position="210"/>
    </location>
</feature>
<keyword evidence="12" id="KW-1185">Reference proteome</keyword>
<dbReference type="InterPro" id="IPR001789">
    <property type="entry name" value="Sig_transdc_resp-reg_receiver"/>
</dbReference>
<feature type="domain" description="Response regulatory" evidence="10">
    <location>
        <begin position="449"/>
        <end position="570"/>
    </location>
</feature>
<dbReference type="SUPFAM" id="SSF52172">
    <property type="entry name" value="CheY-like"/>
    <property type="match status" value="2"/>
</dbReference>
<dbReference type="InterPro" id="IPR036890">
    <property type="entry name" value="HATPase_C_sf"/>
</dbReference>
<dbReference type="SMART" id="SM00387">
    <property type="entry name" value="HATPase_c"/>
    <property type="match status" value="1"/>
</dbReference>
<dbReference type="Pfam" id="PF00512">
    <property type="entry name" value="HisKA"/>
    <property type="match status" value="1"/>
</dbReference>
<feature type="domain" description="Response regulatory" evidence="10">
    <location>
        <begin position="596"/>
        <end position="716"/>
    </location>
</feature>
<dbReference type="CDD" id="cd00082">
    <property type="entry name" value="HisKA"/>
    <property type="match status" value="1"/>
</dbReference>
<dbReference type="SUPFAM" id="SSF55781">
    <property type="entry name" value="GAF domain-like"/>
    <property type="match status" value="1"/>
</dbReference>
<dbReference type="InterPro" id="IPR003594">
    <property type="entry name" value="HATPase_dom"/>
</dbReference>
<dbReference type="Gene3D" id="3.30.450.40">
    <property type="match status" value="1"/>
</dbReference>
<reference evidence="12" key="1">
    <citation type="journal article" date="2019" name="Int. J. Syst. Evol. Microbiol.">
        <title>The Global Catalogue of Microorganisms (GCM) 10K type strain sequencing project: providing services to taxonomists for standard genome sequencing and annotation.</title>
        <authorList>
            <consortium name="The Broad Institute Genomics Platform"/>
            <consortium name="The Broad Institute Genome Sequencing Center for Infectious Disease"/>
            <person name="Wu L."/>
            <person name="Ma J."/>
        </authorList>
    </citation>
    <scope>NUCLEOTIDE SEQUENCE [LARGE SCALE GENOMIC DNA]</scope>
    <source>
        <strain evidence="12">KCTC 19812</strain>
    </source>
</reference>
<accession>A0ABW5BDV4</accession>
<evidence type="ECO:0000256" key="6">
    <source>
        <dbReference type="ARBA" id="ARBA00023012"/>
    </source>
</evidence>
<evidence type="ECO:0000313" key="11">
    <source>
        <dbReference type="EMBL" id="MFD2203709.1"/>
    </source>
</evidence>
<keyword evidence="4" id="KW-0808">Transferase</keyword>
<dbReference type="CDD" id="cd17546">
    <property type="entry name" value="REC_hyHK_CKI1_RcsC-like"/>
    <property type="match status" value="1"/>
</dbReference>
<evidence type="ECO:0000256" key="4">
    <source>
        <dbReference type="ARBA" id="ARBA00022679"/>
    </source>
</evidence>
<evidence type="ECO:0000313" key="12">
    <source>
        <dbReference type="Proteomes" id="UP001597414"/>
    </source>
</evidence>
<dbReference type="SMART" id="SM00388">
    <property type="entry name" value="HisKA"/>
    <property type="match status" value="1"/>
</dbReference>
<dbReference type="Gene3D" id="3.40.50.2300">
    <property type="match status" value="2"/>
</dbReference>
<dbReference type="Pfam" id="PF02518">
    <property type="entry name" value="HATPase_c"/>
    <property type="match status" value="1"/>
</dbReference>
<dbReference type="PANTHER" id="PTHR45339:SF1">
    <property type="entry name" value="HYBRID SIGNAL TRANSDUCTION HISTIDINE KINASE J"/>
    <property type="match status" value="1"/>
</dbReference>
<keyword evidence="3 7" id="KW-0597">Phosphoprotein</keyword>
<evidence type="ECO:0000256" key="8">
    <source>
        <dbReference type="SAM" id="Coils"/>
    </source>
</evidence>
<dbReference type="CDD" id="cd00156">
    <property type="entry name" value="REC"/>
    <property type="match status" value="1"/>
</dbReference>
<evidence type="ECO:0000256" key="2">
    <source>
        <dbReference type="ARBA" id="ARBA00012438"/>
    </source>
</evidence>